<evidence type="ECO:0000256" key="1">
    <source>
        <dbReference type="ARBA" id="ARBA00004651"/>
    </source>
</evidence>
<dbReference type="PANTHER" id="PTHR33989:SF4">
    <property type="entry name" value="PTS SYSTEM N,N'-DIACETYLCHITOBIOSE-SPECIFIC EIIC COMPONENT"/>
    <property type="match status" value="1"/>
</dbReference>
<comment type="subcellular location">
    <subcellularLocation>
        <location evidence="1">Cell membrane</location>
        <topology evidence="1">Multi-pass membrane protein</topology>
    </subcellularLocation>
</comment>
<proteinExistence type="predicted"/>
<dbReference type="STRING" id="640938.TR210_1597"/>
<gene>
    <name evidence="12" type="ORF">SAMN05216375_10835</name>
    <name evidence="11" type="ORF">TR210_1597</name>
</gene>
<keyword evidence="6 9" id="KW-1133">Transmembrane helix</keyword>
<evidence type="ECO:0000256" key="6">
    <source>
        <dbReference type="ARBA" id="ARBA00022989"/>
    </source>
</evidence>
<dbReference type="EMBL" id="FNYT01000008">
    <property type="protein sequence ID" value="SEJ12964.1"/>
    <property type="molecule type" value="Genomic_DNA"/>
</dbReference>
<dbReference type="GO" id="GO:0008982">
    <property type="term" value="F:protein-N(PI)-phosphohistidine-sugar phosphotransferase activity"/>
    <property type="evidence" value="ECO:0007669"/>
    <property type="project" value="UniProtKB-UniRule"/>
</dbReference>
<dbReference type="InterPro" id="IPR004501">
    <property type="entry name" value="PTS_EIIC_3"/>
</dbReference>
<dbReference type="Proteomes" id="UP000199280">
    <property type="component" value="Unassembled WGS sequence"/>
</dbReference>
<dbReference type="InterPro" id="IPR003352">
    <property type="entry name" value="PTS_EIIC"/>
</dbReference>
<evidence type="ECO:0000313" key="14">
    <source>
        <dbReference type="Proteomes" id="UP000199280"/>
    </source>
</evidence>
<feature type="transmembrane region" description="Helical" evidence="9">
    <location>
        <begin position="326"/>
        <end position="345"/>
    </location>
</feature>
<evidence type="ECO:0000256" key="5">
    <source>
        <dbReference type="ARBA" id="ARBA00022692"/>
    </source>
</evidence>
<dbReference type="OrthoDB" id="1550290at2"/>
<evidence type="ECO:0000313" key="12">
    <source>
        <dbReference type="EMBL" id="SEJ12964.1"/>
    </source>
</evidence>
<feature type="transmembrane region" description="Helical" evidence="9">
    <location>
        <begin position="237"/>
        <end position="258"/>
    </location>
</feature>
<keyword evidence="5 9" id="KW-0812">Transmembrane</keyword>
<dbReference type="Proteomes" id="UP000076878">
    <property type="component" value="Unassembled WGS sequence"/>
</dbReference>
<reference evidence="11 13" key="1">
    <citation type="submission" date="2016-02" db="EMBL/GenBank/DDBJ databases">
        <authorList>
            <person name="Wen L."/>
            <person name="He K."/>
            <person name="Yang H."/>
        </authorList>
    </citation>
    <scope>NUCLEOTIDE SEQUENCE [LARGE SCALE GENOMIC DNA]</scope>
    <source>
        <strain evidence="11">Trichococcus_R210</strain>
    </source>
</reference>
<feature type="transmembrane region" description="Helical" evidence="9">
    <location>
        <begin position="405"/>
        <end position="422"/>
    </location>
</feature>
<evidence type="ECO:0000313" key="11">
    <source>
        <dbReference type="EMBL" id="CZQ98920.1"/>
    </source>
</evidence>
<dbReference type="AlphaFoldDB" id="A0A143YUF6"/>
<sequence length="445" mass="47172">MSFMDKLSSGIDVVAEKVEGNKYLRAIKDAFTAYMPFIIIGSFALLFNVLLTSPTTGLAQFAPFSFLTALAPAFSTINFATMDIMSLLIPLFLASNLAKSNNTNPLITSAVALIAYVIVVPQFFTTTVDGVQQVVKGLPATSTNASGLFIGMILTVLVVELFTKLSNVNALRIKMPPSVPGGIVASFNVLLPIFVTLIIVAMVAQLFLNTTGMYMNEFIYKIVQAPLERLVQSPGGIMLLVIVSQIFWLVGIHGGLIISPIRNPLLIAALANNIAAVQAGEAATNPVTMGFWMSFIVPGGAGLTLSLLIAILIASKRDDFKAVAKVSFMPGLFGISEPVVFGLPLVLNPVFAIPFVFASSIGTAIALFFNQIGFLQPNTVDVPFGLPIGAGAFLGYGINGVIVQLLILALGVVMYLPFVLAANKKAVVTEETEAETASQMAAEKI</sequence>
<feature type="transmembrane region" description="Helical" evidence="9">
    <location>
        <begin position="351"/>
        <end position="370"/>
    </location>
</feature>
<evidence type="ECO:0000256" key="3">
    <source>
        <dbReference type="ARBA" id="ARBA00022475"/>
    </source>
</evidence>
<keyword evidence="7 8" id="KW-0472">Membrane</keyword>
<feature type="domain" description="PTS EIIC type-3" evidence="10">
    <location>
        <begin position="7"/>
        <end position="418"/>
    </location>
</feature>
<evidence type="ECO:0000256" key="2">
    <source>
        <dbReference type="ARBA" id="ARBA00022448"/>
    </source>
</evidence>
<feature type="transmembrane region" description="Helical" evidence="9">
    <location>
        <begin position="183"/>
        <end position="208"/>
    </location>
</feature>
<dbReference type="PANTHER" id="PTHR33989">
    <property type="match status" value="1"/>
</dbReference>
<reference evidence="12 14" key="2">
    <citation type="submission" date="2016-10" db="EMBL/GenBank/DDBJ databases">
        <authorList>
            <person name="Varghese N."/>
            <person name="Submissions S."/>
        </authorList>
    </citation>
    <scope>NUCLEOTIDE SEQUENCE [LARGE SCALE GENOMIC DNA]</scope>
    <source>
        <strain evidence="12 14">DSM 22150</strain>
    </source>
</reference>
<feature type="transmembrane region" description="Helical" evidence="9">
    <location>
        <begin position="144"/>
        <end position="162"/>
    </location>
</feature>
<name>A0A143YUF6_9LACT</name>
<dbReference type="InterPro" id="IPR004796">
    <property type="entry name" value="PTS_IIC_cello"/>
</dbReference>
<dbReference type="PIRSF" id="PIRSF006351">
    <property type="entry name" value="PTS_EIIC-Cellobiose"/>
    <property type="match status" value="1"/>
</dbReference>
<evidence type="ECO:0000256" key="7">
    <source>
        <dbReference type="ARBA" id="ARBA00023136"/>
    </source>
</evidence>
<feature type="transmembrane region" description="Helical" evidence="9">
    <location>
        <begin position="106"/>
        <end position="124"/>
    </location>
</feature>
<organism evidence="11 13">
    <name type="scientific">Trichococcus ilyis</name>
    <dbReference type="NCBI Taxonomy" id="640938"/>
    <lineage>
        <taxon>Bacteria</taxon>
        <taxon>Bacillati</taxon>
        <taxon>Bacillota</taxon>
        <taxon>Bacilli</taxon>
        <taxon>Lactobacillales</taxon>
        <taxon>Carnobacteriaceae</taxon>
        <taxon>Trichococcus</taxon>
    </lineage>
</organism>
<evidence type="ECO:0000256" key="4">
    <source>
        <dbReference type="ARBA" id="ARBA00022597"/>
    </source>
</evidence>
<dbReference type="NCBIfam" id="TIGR00410">
    <property type="entry name" value="lacE"/>
    <property type="match status" value="1"/>
</dbReference>
<dbReference type="RefSeq" id="WP_068622993.1">
    <property type="nucleotide sequence ID" value="NZ_FJNB01000011.1"/>
</dbReference>
<keyword evidence="14" id="KW-1185">Reference proteome</keyword>
<dbReference type="GO" id="GO:0005886">
    <property type="term" value="C:plasma membrane"/>
    <property type="evidence" value="ECO:0007669"/>
    <property type="project" value="UniProtKB-SubCell"/>
</dbReference>
<feature type="transmembrane region" description="Helical" evidence="9">
    <location>
        <begin position="31"/>
        <end position="51"/>
    </location>
</feature>
<dbReference type="Pfam" id="PF02378">
    <property type="entry name" value="PTS_EIIC"/>
    <property type="match status" value="1"/>
</dbReference>
<dbReference type="EMBL" id="FJNB01000011">
    <property type="protein sequence ID" value="CZQ98920.1"/>
    <property type="molecule type" value="Genomic_DNA"/>
</dbReference>
<feature type="transmembrane region" description="Helical" evidence="9">
    <location>
        <begin position="71"/>
        <end position="94"/>
    </location>
</feature>
<evidence type="ECO:0000259" key="10">
    <source>
        <dbReference type="PROSITE" id="PS51105"/>
    </source>
</evidence>
<comment type="function">
    <text evidence="8">The phosphoenolpyruvate-dependent sugar phosphotransferase system (PTS), a major carbohydrate active -transport system, catalyzes the phosphorylation of incoming sugar substrates concomitant with their translocation across the cell membrane.</text>
</comment>
<dbReference type="GO" id="GO:1901264">
    <property type="term" value="P:carbohydrate derivative transport"/>
    <property type="evidence" value="ECO:0007669"/>
    <property type="project" value="TreeGrafter"/>
</dbReference>
<accession>A0A143YUF6</accession>
<dbReference type="InterPro" id="IPR051088">
    <property type="entry name" value="PTS_Sugar-EIIC/EIIB"/>
</dbReference>
<dbReference type="GO" id="GO:0009401">
    <property type="term" value="P:phosphoenolpyruvate-dependent sugar phosphotransferase system"/>
    <property type="evidence" value="ECO:0007669"/>
    <property type="project" value="InterPro"/>
</dbReference>
<evidence type="ECO:0000256" key="8">
    <source>
        <dbReference type="PIRNR" id="PIRNR006351"/>
    </source>
</evidence>
<evidence type="ECO:0000313" key="13">
    <source>
        <dbReference type="Proteomes" id="UP000076878"/>
    </source>
</evidence>
<dbReference type="PROSITE" id="PS51105">
    <property type="entry name" value="PTS_EIIC_TYPE_3"/>
    <property type="match status" value="1"/>
</dbReference>
<keyword evidence="3 8" id="KW-1003">Cell membrane</keyword>
<feature type="transmembrane region" description="Helical" evidence="9">
    <location>
        <begin position="289"/>
        <end position="314"/>
    </location>
</feature>
<keyword evidence="2 8" id="KW-0813">Transport</keyword>
<evidence type="ECO:0000256" key="9">
    <source>
        <dbReference type="SAM" id="Phobius"/>
    </source>
</evidence>
<keyword evidence="4 8" id="KW-0762">Sugar transport</keyword>
<keyword evidence="11" id="KW-0808">Transferase</keyword>
<protein>
    <recommendedName>
        <fullName evidence="8">Permease IIC component</fullName>
    </recommendedName>
</protein>